<proteinExistence type="predicted"/>
<dbReference type="PANTHER" id="PTHR36978">
    <property type="entry name" value="P-LOOP CONTAINING NUCLEOTIDE TRIPHOSPHATE HYDROLASE"/>
    <property type="match status" value="1"/>
</dbReference>
<protein>
    <submittedName>
        <fullName evidence="2">Uncharacterized protein</fullName>
    </submittedName>
</protein>
<dbReference type="InterPro" id="IPR040632">
    <property type="entry name" value="Sulfotransfer_4"/>
</dbReference>
<keyword evidence="1" id="KW-1133">Transmembrane helix</keyword>
<gene>
    <name evidence="2" type="ORF">N7456_012734</name>
</gene>
<evidence type="ECO:0000256" key="1">
    <source>
        <dbReference type="SAM" id="Phobius"/>
    </source>
</evidence>
<dbReference type="Proteomes" id="UP001149165">
    <property type="component" value="Unassembled WGS sequence"/>
</dbReference>
<dbReference type="InterPro" id="IPR027417">
    <property type="entry name" value="P-loop_NTPase"/>
</dbReference>
<dbReference type="SUPFAM" id="SSF52540">
    <property type="entry name" value="P-loop containing nucleoside triphosphate hydrolases"/>
    <property type="match status" value="1"/>
</dbReference>
<comment type="caution">
    <text evidence="2">The sequence shown here is derived from an EMBL/GenBank/DDBJ whole genome shotgun (WGS) entry which is preliminary data.</text>
</comment>
<evidence type="ECO:0000313" key="2">
    <source>
        <dbReference type="EMBL" id="KAJ5083307.1"/>
    </source>
</evidence>
<evidence type="ECO:0000313" key="3">
    <source>
        <dbReference type="Proteomes" id="UP001149165"/>
    </source>
</evidence>
<sequence length="263" mass="29672">MRFIGDDLVIDRNDKSPLQVLCAGLPRCATSSIQAALESQFVGLQPCMHMAYVVPHADRSDILLKAIQERDVEKRRKLLYLIFDGFQATADFPGCAFIDDLMDMYPDAKIILNKRPGGGESWAKSIAILSWAATSTYYAITFLWKTDRNLHNMWIAYMEICREKFGFTQEELFTAKHYAVHNAWVHAEAAKRGREVLEYEPVDGWGPICGLVGKEAPKDEPFPHRNDASEIRTLTKVLYARGVVSWLVLAGVTYGAVRWLGIA</sequence>
<dbReference type="PANTHER" id="PTHR36978:SF4">
    <property type="entry name" value="P-LOOP CONTAINING NUCLEOSIDE TRIPHOSPHATE HYDROLASE PROTEIN"/>
    <property type="match status" value="1"/>
</dbReference>
<accession>A0A9W9EK54</accession>
<keyword evidence="3" id="KW-1185">Reference proteome</keyword>
<dbReference type="OrthoDB" id="408152at2759"/>
<reference evidence="2" key="2">
    <citation type="journal article" date="2023" name="IMA Fungus">
        <title>Comparative genomic study of the Penicillium genus elucidates a diverse pangenome and 15 lateral gene transfer events.</title>
        <authorList>
            <person name="Petersen C."/>
            <person name="Sorensen T."/>
            <person name="Nielsen M.R."/>
            <person name="Sondergaard T.E."/>
            <person name="Sorensen J.L."/>
            <person name="Fitzpatrick D.A."/>
            <person name="Frisvad J.C."/>
            <person name="Nielsen K.L."/>
        </authorList>
    </citation>
    <scope>NUCLEOTIDE SEQUENCE</scope>
    <source>
        <strain evidence="2">IBT 30069</strain>
    </source>
</reference>
<reference evidence="2" key="1">
    <citation type="submission" date="2022-11" db="EMBL/GenBank/DDBJ databases">
        <authorList>
            <person name="Petersen C."/>
        </authorList>
    </citation>
    <scope>NUCLEOTIDE SEQUENCE</scope>
    <source>
        <strain evidence="2">IBT 30069</strain>
    </source>
</reference>
<keyword evidence="1" id="KW-0812">Transmembrane</keyword>
<dbReference type="Gene3D" id="3.40.50.300">
    <property type="entry name" value="P-loop containing nucleotide triphosphate hydrolases"/>
    <property type="match status" value="1"/>
</dbReference>
<feature type="transmembrane region" description="Helical" evidence="1">
    <location>
        <begin position="122"/>
        <end position="144"/>
    </location>
</feature>
<dbReference type="Pfam" id="PF17784">
    <property type="entry name" value="Sulfotransfer_4"/>
    <property type="match status" value="1"/>
</dbReference>
<feature type="transmembrane region" description="Helical" evidence="1">
    <location>
        <begin position="238"/>
        <end position="257"/>
    </location>
</feature>
<dbReference type="AlphaFoldDB" id="A0A9W9EK54"/>
<dbReference type="EMBL" id="JAPQKH010000008">
    <property type="protein sequence ID" value="KAJ5083307.1"/>
    <property type="molecule type" value="Genomic_DNA"/>
</dbReference>
<organism evidence="2 3">
    <name type="scientific">Penicillium angulare</name>
    <dbReference type="NCBI Taxonomy" id="116970"/>
    <lineage>
        <taxon>Eukaryota</taxon>
        <taxon>Fungi</taxon>
        <taxon>Dikarya</taxon>
        <taxon>Ascomycota</taxon>
        <taxon>Pezizomycotina</taxon>
        <taxon>Eurotiomycetes</taxon>
        <taxon>Eurotiomycetidae</taxon>
        <taxon>Eurotiales</taxon>
        <taxon>Aspergillaceae</taxon>
        <taxon>Penicillium</taxon>
    </lineage>
</organism>
<keyword evidence="1" id="KW-0472">Membrane</keyword>
<name>A0A9W9EK54_9EURO</name>